<dbReference type="Gene3D" id="3.40.30.10">
    <property type="entry name" value="Glutaredoxin"/>
    <property type="match status" value="1"/>
</dbReference>
<evidence type="ECO:0000256" key="3">
    <source>
        <dbReference type="PIRNR" id="PIRNR000077"/>
    </source>
</evidence>
<dbReference type="FunFam" id="3.40.30.10:FF:000245">
    <property type="entry name" value="Thioredoxin"/>
    <property type="match status" value="1"/>
</dbReference>
<evidence type="ECO:0000256" key="5">
    <source>
        <dbReference type="PIRSR" id="PIRSR000077-4"/>
    </source>
</evidence>
<name>A0A316YMJ7_9BASI</name>
<dbReference type="PRINTS" id="PR00421">
    <property type="entry name" value="THIOREDOXIN"/>
</dbReference>
<feature type="domain" description="Thioredoxin" evidence="6">
    <location>
        <begin position="1"/>
        <end position="107"/>
    </location>
</feature>
<keyword evidence="5" id="KW-0676">Redox-active center</keyword>
<dbReference type="InParanoid" id="A0A316YMJ7"/>
<dbReference type="Pfam" id="PF00085">
    <property type="entry name" value="Thioredoxin"/>
    <property type="match status" value="1"/>
</dbReference>
<keyword evidence="2 5" id="KW-1015">Disulfide bond</keyword>
<dbReference type="InterPro" id="IPR005746">
    <property type="entry name" value="Thioredoxin"/>
</dbReference>
<dbReference type="PIRSF" id="PIRSF000077">
    <property type="entry name" value="Thioredoxin"/>
    <property type="match status" value="1"/>
</dbReference>
<feature type="site" description="Contributes to redox potential value" evidence="4">
    <location>
        <position position="33"/>
    </location>
</feature>
<dbReference type="STRING" id="215250.A0A316YMJ7"/>
<feature type="site" description="Contributes to redox potential value" evidence="4">
    <location>
        <position position="32"/>
    </location>
</feature>
<evidence type="ECO:0000256" key="1">
    <source>
        <dbReference type="ARBA" id="ARBA00020570"/>
    </source>
</evidence>
<keyword evidence="8" id="KW-1185">Reference proteome</keyword>
<evidence type="ECO:0000256" key="2">
    <source>
        <dbReference type="ARBA" id="ARBA00023157"/>
    </source>
</evidence>
<dbReference type="CDD" id="cd02947">
    <property type="entry name" value="TRX_family"/>
    <property type="match status" value="1"/>
</dbReference>
<reference evidence="7 8" key="1">
    <citation type="journal article" date="2018" name="Mol. Biol. Evol.">
        <title>Broad Genomic Sampling Reveals a Smut Pathogenic Ancestry of the Fungal Clade Ustilaginomycotina.</title>
        <authorList>
            <person name="Kijpornyongpan T."/>
            <person name="Mondo S.J."/>
            <person name="Barry K."/>
            <person name="Sandor L."/>
            <person name="Lee J."/>
            <person name="Lipzen A."/>
            <person name="Pangilinan J."/>
            <person name="LaButti K."/>
            <person name="Hainaut M."/>
            <person name="Henrissat B."/>
            <person name="Grigoriev I.V."/>
            <person name="Spatafora J.W."/>
            <person name="Aime M.C."/>
        </authorList>
    </citation>
    <scope>NUCLEOTIDE SEQUENCE [LARGE SCALE GENOMIC DNA]</scope>
    <source>
        <strain evidence="7 8">MCA 4198</strain>
    </source>
</reference>
<dbReference type="AlphaFoldDB" id="A0A316YMJ7"/>
<evidence type="ECO:0000313" key="7">
    <source>
        <dbReference type="EMBL" id="PWN90479.1"/>
    </source>
</evidence>
<dbReference type="RefSeq" id="XP_025377677.1">
    <property type="nucleotide sequence ID" value="XM_025520005.1"/>
</dbReference>
<feature type="disulfide bond" description="Redox-active" evidence="5">
    <location>
        <begin position="31"/>
        <end position="34"/>
    </location>
</feature>
<organism evidence="7 8">
    <name type="scientific">Acaromyces ingoldii</name>
    <dbReference type="NCBI Taxonomy" id="215250"/>
    <lineage>
        <taxon>Eukaryota</taxon>
        <taxon>Fungi</taxon>
        <taxon>Dikarya</taxon>
        <taxon>Basidiomycota</taxon>
        <taxon>Ustilaginomycotina</taxon>
        <taxon>Exobasidiomycetes</taxon>
        <taxon>Exobasidiales</taxon>
        <taxon>Cryptobasidiaceae</taxon>
        <taxon>Acaromyces</taxon>
    </lineage>
</organism>
<dbReference type="SUPFAM" id="SSF52833">
    <property type="entry name" value="Thioredoxin-like"/>
    <property type="match status" value="1"/>
</dbReference>
<feature type="site" description="Deprotonates C-terminal active site Cys" evidence="4">
    <location>
        <position position="25"/>
    </location>
</feature>
<sequence>MSVKAITSYDDFKKIIAQDKVTAIDFWATWCGPCKMISPMFEKLAAAADADKIEFYKVDVDEQGQIAEEVGIKAMPTFVFFKDGKKIKETVGANPGALDASIKEVSA</sequence>
<dbReference type="EMBL" id="KZ819636">
    <property type="protein sequence ID" value="PWN90479.1"/>
    <property type="molecule type" value="Genomic_DNA"/>
</dbReference>
<dbReference type="InterPro" id="IPR036249">
    <property type="entry name" value="Thioredoxin-like_sf"/>
</dbReference>
<comment type="similarity">
    <text evidence="3">Belongs to the thioredoxin family.</text>
</comment>
<gene>
    <name evidence="7" type="ORF">FA10DRAFT_260307</name>
</gene>
<evidence type="ECO:0000259" key="6">
    <source>
        <dbReference type="PROSITE" id="PS51352"/>
    </source>
</evidence>
<feature type="active site" description="Nucleophile" evidence="4">
    <location>
        <position position="31"/>
    </location>
</feature>
<dbReference type="FunCoup" id="A0A316YMJ7">
    <property type="interactions" value="220"/>
</dbReference>
<dbReference type="NCBIfam" id="TIGR01068">
    <property type="entry name" value="thioredoxin"/>
    <property type="match status" value="1"/>
</dbReference>
<evidence type="ECO:0000313" key="8">
    <source>
        <dbReference type="Proteomes" id="UP000245768"/>
    </source>
</evidence>
<accession>A0A316YMJ7</accession>
<dbReference type="Proteomes" id="UP000245768">
    <property type="component" value="Unassembled WGS sequence"/>
</dbReference>
<dbReference type="PROSITE" id="PS51352">
    <property type="entry name" value="THIOREDOXIN_2"/>
    <property type="match status" value="1"/>
</dbReference>
<dbReference type="PANTHER" id="PTHR46115">
    <property type="entry name" value="THIOREDOXIN-LIKE PROTEIN 1"/>
    <property type="match status" value="1"/>
</dbReference>
<dbReference type="GO" id="GO:0015035">
    <property type="term" value="F:protein-disulfide reductase activity"/>
    <property type="evidence" value="ECO:0007669"/>
    <property type="project" value="InterPro"/>
</dbReference>
<dbReference type="OrthoDB" id="2121326at2759"/>
<dbReference type="InterPro" id="IPR013766">
    <property type="entry name" value="Thioredoxin_domain"/>
</dbReference>
<proteinExistence type="inferred from homology"/>
<feature type="active site" description="Nucleophile" evidence="4">
    <location>
        <position position="34"/>
    </location>
</feature>
<dbReference type="GeneID" id="37041921"/>
<evidence type="ECO:0000256" key="4">
    <source>
        <dbReference type="PIRSR" id="PIRSR000077-1"/>
    </source>
</evidence>
<protein>
    <recommendedName>
        <fullName evidence="1 3">Thioredoxin</fullName>
    </recommendedName>
</protein>